<dbReference type="STRING" id="634436.SAMN05216361_2032"/>
<gene>
    <name evidence="13" type="ORF">SAMN05216361_2032</name>
</gene>
<dbReference type="Proteomes" id="UP000184520">
    <property type="component" value="Unassembled WGS sequence"/>
</dbReference>
<name>A0A1M5JD18_9ALTE</name>
<dbReference type="GO" id="GO:0015098">
    <property type="term" value="F:molybdate ion transmembrane transporter activity"/>
    <property type="evidence" value="ECO:0007669"/>
    <property type="project" value="UniProtKB-UniRule"/>
</dbReference>
<dbReference type="InterPro" id="IPR000515">
    <property type="entry name" value="MetI-like"/>
</dbReference>
<dbReference type="AlphaFoldDB" id="A0A1M5JD18"/>
<dbReference type="RefSeq" id="WP_073321863.1">
    <property type="nucleotide sequence ID" value="NZ_FQWD01000003.1"/>
</dbReference>
<evidence type="ECO:0000256" key="5">
    <source>
        <dbReference type="ARBA" id="ARBA00022475"/>
    </source>
</evidence>
<evidence type="ECO:0000256" key="6">
    <source>
        <dbReference type="ARBA" id="ARBA00022505"/>
    </source>
</evidence>
<feature type="transmembrane region" description="Helical" evidence="10">
    <location>
        <begin position="192"/>
        <end position="212"/>
    </location>
</feature>
<dbReference type="InterPro" id="IPR011867">
    <property type="entry name" value="ModB_ABC"/>
</dbReference>
<dbReference type="EMBL" id="FQWD01000003">
    <property type="protein sequence ID" value="SHG38189.1"/>
    <property type="molecule type" value="Genomic_DNA"/>
</dbReference>
<dbReference type="NCBIfam" id="TIGR02141">
    <property type="entry name" value="modB_ABC"/>
    <property type="match status" value="1"/>
</dbReference>
<dbReference type="SUPFAM" id="SSF161098">
    <property type="entry name" value="MetI-like"/>
    <property type="match status" value="1"/>
</dbReference>
<dbReference type="InterPro" id="IPR035906">
    <property type="entry name" value="MetI-like_sf"/>
</dbReference>
<dbReference type="Gene3D" id="1.10.3720.10">
    <property type="entry name" value="MetI-like"/>
    <property type="match status" value="1"/>
</dbReference>
<evidence type="ECO:0000313" key="13">
    <source>
        <dbReference type="EMBL" id="SHG38189.1"/>
    </source>
</evidence>
<evidence type="ECO:0000256" key="2">
    <source>
        <dbReference type="ARBA" id="ARBA00004651"/>
    </source>
</evidence>
<feature type="transmembrane region" description="Helical" evidence="10">
    <location>
        <begin position="41"/>
        <end position="63"/>
    </location>
</feature>
<evidence type="ECO:0000256" key="3">
    <source>
        <dbReference type="ARBA" id="ARBA00007069"/>
    </source>
</evidence>
<keyword evidence="7 10" id="KW-0812">Transmembrane</keyword>
<dbReference type="PANTHER" id="PTHR30183:SF8">
    <property type="entry name" value="MOLYBDENUM TRANSPORT SYSTEM PERMEASE"/>
    <property type="match status" value="1"/>
</dbReference>
<dbReference type="GO" id="GO:0005886">
    <property type="term" value="C:plasma membrane"/>
    <property type="evidence" value="ECO:0007669"/>
    <property type="project" value="UniProtKB-SubCell"/>
</dbReference>
<dbReference type="Pfam" id="PF00528">
    <property type="entry name" value="BPD_transp_1"/>
    <property type="match status" value="1"/>
</dbReference>
<evidence type="ECO:0000259" key="12">
    <source>
        <dbReference type="PROSITE" id="PS50928"/>
    </source>
</evidence>
<comment type="function">
    <text evidence="1 11">Part of the binding-protein-dependent transport system for molybdenum; probably responsible for the translocation of the substrate across the membrane.</text>
</comment>
<comment type="similarity">
    <text evidence="3 11">Belongs to the binding-protein-dependent transport system permease family. CysTW subfamily.</text>
</comment>
<keyword evidence="14" id="KW-1185">Reference proteome</keyword>
<accession>A0A1M5JD18</accession>
<feature type="transmembrane region" description="Helical" evidence="10">
    <location>
        <begin position="75"/>
        <end position="97"/>
    </location>
</feature>
<feature type="transmembrane region" description="Helical" evidence="10">
    <location>
        <begin position="132"/>
        <end position="153"/>
    </location>
</feature>
<keyword evidence="8 10" id="KW-1133">Transmembrane helix</keyword>
<evidence type="ECO:0000313" key="14">
    <source>
        <dbReference type="Proteomes" id="UP000184520"/>
    </source>
</evidence>
<feature type="domain" description="ABC transmembrane type-1" evidence="12">
    <location>
        <begin position="6"/>
        <end position="210"/>
    </location>
</feature>
<evidence type="ECO:0000256" key="10">
    <source>
        <dbReference type="RuleBase" id="RU363032"/>
    </source>
</evidence>
<feature type="transmembrane region" description="Helical" evidence="10">
    <location>
        <begin position="6"/>
        <end position="29"/>
    </location>
</feature>
<evidence type="ECO:0000256" key="7">
    <source>
        <dbReference type="ARBA" id="ARBA00022692"/>
    </source>
</evidence>
<organism evidence="13 14">
    <name type="scientific">Marisediminitalea aggregata</name>
    <dbReference type="NCBI Taxonomy" id="634436"/>
    <lineage>
        <taxon>Bacteria</taxon>
        <taxon>Pseudomonadati</taxon>
        <taxon>Pseudomonadota</taxon>
        <taxon>Gammaproteobacteria</taxon>
        <taxon>Alteromonadales</taxon>
        <taxon>Alteromonadaceae</taxon>
        <taxon>Marisediminitalea</taxon>
    </lineage>
</organism>
<keyword evidence="5" id="KW-1003">Cell membrane</keyword>
<protein>
    <recommendedName>
        <fullName evidence="11">Molybdenum transport system permease</fullName>
    </recommendedName>
</protein>
<dbReference type="PANTHER" id="PTHR30183">
    <property type="entry name" value="MOLYBDENUM TRANSPORT SYSTEM PERMEASE PROTEIN MODB"/>
    <property type="match status" value="1"/>
</dbReference>
<dbReference type="OrthoDB" id="9795403at2"/>
<keyword evidence="4 10" id="KW-0813">Transport</keyword>
<evidence type="ECO:0000256" key="11">
    <source>
        <dbReference type="RuleBase" id="RU365097"/>
    </source>
</evidence>
<keyword evidence="11" id="KW-0997">Cell inner membrane</keyword>
<keyword evidence="6 11" id="KW-0500">Molybdenum</keyword>
<evidence type="ECO:0000256" key="9">
    <source>
        <dbReference type="ARBA" id="ARBA00023136"/>
    </source>
</evidence>
<reference evidence="14" key="1">
    <citation type="submission" date="2016-11" db="EMBL/GenBank/DDBJ databases">
        <authorList>
            <person name="Varghese N."/>
            <person name="Submissions S."/>
        </authorList>
    </citation>
    <scope>NUCLEOTIDE SEQUENCE [LARGE SCALE GENOMIC DNA]</scope>
    <source>
        <strain evidence="14">CGMCC 1.8995</strain>
    </source>
</reference>
<keyword evidence="9 10" id="KW-0472">Membrane</keyword>
<evidence type="ECO:0000256" key="4">
    <source>
        <dbReference type="ARBA" id="ARBA00022448"/>
    </source>
</evidence>
<comment type="subcellular location">
    <subcellularLocation>
        <location evidence="11">Cell inner membrane</location>
        <topology evidence="11">Multi-pass membrane protein</topology>
    </subcellularLocation>
    <subcellularLocation>
        <location evidence="2 10">Cell membrane</location>
        <topology evidence="2 10">Multi-pass membrane protein</topology>
    </subcellularLocation>
</comment>
<dbReference type="PROSITE" id="PS50928">
    <property type="entry name" value="ABC_TM1"/>
    <property type="match status" value="1"/>
</dbReference>
<evidence type="ECO:0000256" key="1">
    <source>
        <dbReference type="ARBA" id="ARBA00002949"/>
    </source>
</evidence>
<proteinExistence type="inferred from homology"/>
<dbReference type="CDD" id="cd06261">
    <property type="entry name" value="TM_PBP2"/>
    <property type="match status" value="1"/>
</dbReference>
<sequence>MDIQALWLTARLALVSTLILMVIAVPLAWGLSRWQGAGKALVQAVIALPLVLPPTVLGFYLLIAFSPNNAFGQTWQALFGTPLAFTFEALVIGSVLYSLPFAVQPLHAGFCQLQPALLDTARMLKLPGVARWRYIVLPAIAPHALIAAGLSFAHTIGEFGVVLMIGGNIPGETRVASIALFDHVEALDYTQAHQLAAVLLIISLAMLAMLYWRQGKGGMQWRVM</sequence>
<evidence type="ECO:0000256" key="8">
    <source>
        <dbReference type="ARBA" id="ARBA00022989"/>
    </source>
</evidence>